<dbReference type="Proteomes" id="UP000499080">
    <property type="component" value="Unassembled WGS sequence"/>
</dbReference>
<protein>
    <submittedName>
        <fullName evidence="1">Uncharacterized protein</fullName>
    </submittedName>
</protein>
<gene>
    <name evidence="1" type="ORF">AVEN_166674_1</name>
</gene>
<organism evidence="1 2">
    <name type="scientific">Araneus ventricosus</name>
    <name type="common">Orbweaver spider</name>
    <name type="synonym">Epeira ventricosa</name>
    <dbReference type="NCBI Taxonomy" id="182803"/>
    <lineage>
        <taxon>Eukaryota</taxon>
        <taxon>Metazoa</taxon>
        <taxon>Ecdysozoa</taxon>
        <taxon>Arthropoda</taxon>
        <taxon>Chelicerata</taxon>
        <taxon>Arachnida</taxon>
        <taxon>Araneae</taxon>
        <taxon>Araneomorphae</taxon>
        <taxon>Entelegynae</taxon>
        <taxon>Araneoidea</taxon>
        <taxon>Araneidae</taxon>
        <taxon>Araneus</taxon>
    </lineage>
</organism>
<dbReference type="AlphaFoldDB" id="A0A4Y2K0W9"/>
<evidence type="ECO:0000313" key="2">
    <source>
        <dbReference type="Proteomes" id="UP000499080"/>
    </source>
</evidence>
<accession>A0A4Y2K0W9</accession>
<dbReference type="EMBL" id="BGPR01112427">
    <property type="protein sequence ID" value="GBM95082.1"/>
    <property type="molecule type" value="Genomic_DNA"/>
</dbReference>
<proteinExistence type="predicted"/>
<dbReference type="PROSITE" id="PS51257">
    <property type="entry name" value="PROKAR_LIPOPROTEIN"/>
    <property type="match status" value="1"/>
</dbReference>
<keyword evidence="2" id="KW-1185">Reference proteome</keyword>
<reference evidence="1 2" key="1">
    <citation type="journal article" date="2019" name="Sci. Rep.">
        <title>Orb-weaving spider Araneus ventricosus genome elucidates the spidroin gene catalogue.</title>
        <authorList>
            <person name="Kono N."/>
            <person name="Nakamura H."/>
            <person name="Ohtoshi R."/>
            <person name="Moran D.A.P."/>
            <person name="Shinohara A."/>
            <person name="Yoshida Y."/>
            <person name="Fujiwara M."/>
            <person name="Mori M."/>
            <person name="Tomita M."/>
            <person name="Arakawa K."/>
        </authorList>
    </citation>
    <scope>NUCLEOTIDE SEQUENCE [LARGE SCALE GENOMIC DNA]</scope>
</reference>
<name>A0A4Y2K0W9_ARAVE</name>
<sequence>MKTNFSKLLPIQTTVWIASCLNRVEEFPSTEWGIESPTQGPRTPGESLSPSLMKRFIKQNVTYVTNECYDYVTNEVRKKLIFHNCTSSSAGQNGQNALNQHSISILVG</sequence>
<comment type="caution">
    <text evidence="1">The sequence shown here is derived from an EMBL/GenBank/DDBJ whole genome shotgun (WGS) entry which is preliminary data.</text>
</comment>
<evidence type="ECO:0000313" key="1">
    <source>
        <dbReference type="EMBL" id="GBM95082.1"/>
    </source>
</evidence>